<dbReference type="RefSeq" id="WP_089965168.1">
    <property type="nucleotide sequence ID" value="NZ_FNJM01000001.1"/>
</dbReference>
<proteinExistence type="predicted"/>
<gene>
    <name evidence="1" type="ORF">SAMN04488529_101342</name>
</gene>
<dbReference type="OrthoDB" id="5432174at2"/>
<evidence type="ECO:0000313" key="1">
    <source>
        <dbReference type="EMBL" id="SDO76064.1"/>
    </source>
</evidence>
<sequence length="77" mass="8305">MKFINAGLENSIDSEKIVAITNSTSSPSKRTIKNASEMKLLIDLTAGKKTGAMVIMESGHVILSIVKPETLKKRCGE</sequence>
<evidence type="ECO:0008006" key="3">
    <source>
        <dbReference type="Google" id="ProtNLM"/>
    </source>
</evidence>
<reference evidence="1 2" key="1">
    <citation type="submission" date="2016-10" db="EMBL/GenBank/DDBJ databases">
        <authorList>
            <person name="de Groot N.N."/>
        </authorList>
    </citation>
    <scope>NUCLEOTIDE SEQUENCE [LARGE SCALE GENOMIC DNA]</scope>
    <source>
        <strain evidence="1 2">DSM 12272</strain>
    </source>
</reference>
<evidence type="ECO:0000313" key="2">
    <source>
        <dbReference type="Proteomes" id="UP000198597"/>
    </source>
</evidence>
<dbReference type="InterPro" id="IPR007169">
    <property type="entry name" value="RemA-like"/>
</dbReference>
<dbReference type="PANTHER" id="PTHR38449">
    <property type="entry name" value="REGULATORY PROTEIN TM_1690-RELATED"/>
    <property type="match status" value="1"/>
</dbReference>
<organism evidence="1 2">
    <name type="scientific">Clostridium gasigenes</name>
    <dbReference type="NCBI Taxonomy" id="94869"/>
    <lineage>
        <taxon>Bacteria</taxon>
        <taxon>Bacillati</taxon>
        <taxon>Bacillota</taxon>
        <taxon>Clostridia</taxon>
        <taxon>Eubacteriales</taxon>
        <taxon>Clostridiaceae</taxon>
        <taxon>Clostridium</taxon>
    </lineage>
</organism>
<accession>A0A1H0M6P0</accession>
<name>A0A1H0M6P0_9CLOT</name>
<dbReference type="PANTHER" id="PTHR38449:SF1">
    <property type="entry name" value="REGULATORY PROTEIN SSL2874-RELATED"/>
    <property type="match status" value="1"/>
</dbReference>
<protein>
    <recommendedName>
        <fullName evidence="3">DUF370 domain-containing protein</fullName>
    </recommendedName>
</protein>
<dbReference type="AlphaFoldDB" id="A0A1H0M6P0"/>
<dbReference type="EMBL" id="FNJM01000001">
    <property type="protein sequence ID" value="SDO76064.1"/>
    <property type="molecule type" value="Genomic_DNA"/>
</dbReference>
<dbReference type="STRING" id="94869.SAMN04488529_101342"/>
<dbReference type="Proteomes" id="UP000198597">
    <property type="component" value="Unassembled WGS sequence"/>
</dbReference>
<dbReference type="Pfam" id="PF04025">
    <property type="entry name" value="RemA-like"/>
    <property type="match status" value="1"/>
</dbReference>
<keyword evidence="2" id="KW-1185">Reference proteome</keyword>